<reference evidence="1 2" key="1">
    <citation type="submission" date="2018-07" db="EMBL/GenBank/DDBJ databases">
        <title>Dyella solisilvae sp. nov., isolated from the pine and broad-leaved mixed forest soil.</title>
        <authorList>
            <person name="Gao Z."/>
            <person name="Qiu L."/>
        </authorList>
    </citation>
    <scope>NUCLEOTIDE SEQUENCE [LARGE SCALE GENOMIC DNA]</scope>
    <source>
        <strain evidence="1 2">DHG54</strain>
    </source>
</reference>
<dbReference type="EMBL" id="QQSY01000011">
    <property type="protein sequence ID" value="RDI96820.1"/>
    <property type="molecule type" value="Genomic_DNA"/>
</dbReference>
<sequence>MTRRALTTEPTCPICHRAMRLQDRGYSCDFDAVVDRYACDGPAPWGGSCHSQKQVPVLMEEAPSTFVPTPFHAHG</sequence>
<dbReference type="AlphaFoldDB" id="A0A370K471"/>
<dbReference type="RefSeq" id="WP_114826966.1">
    <property type="nucleotide sequence ID" value="NZ_QQSY01000011.1"/>
</dbReference>
<evidence type="ECO:0000313" key="1">
    <source>
        <dbReference type="EMBL" id="RDI96820.1"/>
    </source>
</evidence>
<name>A0A370K471_9GAMM</name>
<gene>
    <name evidence="1" type="ORF">DVT68_19905</name>
</gene>
<protein>
    <submittedName>
        <fullName evidence="1">Uncharacterized protein</fullName>
    </submittedName>
</protein>
<comment type="caution">
    <text evidence="1">The sequence shown here is derived from an EMBL/GenBank/DDBJ whole genome shotgun (WGS) entry which is preliminary data.</text>
</comment>
<proteinExistence type="predicted"/>
<accession>A0A370K471</accession>
<dbReference type="Proteomes" id="UP000254711">
    <property type="component" value="Unassembled WGS sequence"/>
</dbReference>
<keyword evidence="2" id="KW-1185">Reference proteome</keyword>
<evidence type="ECO:0000313" key="2">
    <source>
        <dbReference type="Proteomes" id="UP000254711"/>
    </source>
</evidence>
<organism evidence="1 2">
    <name type="scientific">Dyella solisilvae</name>
    <dbReference type="NCBI Taxonomy" id="1920168"/>
    <lineage>
        <taxon>Bacteria</taxon>
        <taxon>Pseudomonadati</taxon>
        <taxon>Pseudomonadota</taxon>
        <taxon>Gammaproteobacteria</taxon>
        <taxon>Lysobacterales</taxon>
        <taxon>Rhodanobacteraceae</taxon>
        <taxon>Dyella</taxon>
    </lineage>
</organism>